<sequence length="101" mass="11561">MPPVCYWGSFIHHAVLSNSASVFLPDRRGFVPALWGGRFRRGGWRQGRGYGYMPAFADRIRHMSDDEYNQFKQRFEQGGRCSDYASQKAPESPTNETPTNV</sequence>
<feature type="region of interest" description="Disordered" evidence="1">
    <location>
        <begin position="79"/>
        <end position="101"/>
    </location>
</feature>
<accession>A0A327NEC9</accession>
<gene>
    <name evidence="2" type="ORF">HMF3257_03100</name>
</gene>
<evidence type="ECO:0000313" key="2">
    <source>
        <dbReference type="EMBL" id="RAI73660.1"/>
    </source>
</evidence>
<dbReference type="Proteomes" id="UP000249016">
    <property type="component" value="Unassembled WGS sequence"/>
</dbReference>
<name>A0A327NEC9_9BACT</name>
<evidence type="ECO:0000313" key="3">
    <source>
        <dbReference type="Proteomes" id="UP000249016"/>
    </source>
</evidence>
<organism evidence="2 3">
    <name type="scientific">Spirosoma telluris</name>
    <dbReference type="NCBI Taxonomy" id="2183553"/>
    <lineage>
        <taxon>Bacteria</taxon>
        <taxon>Pseudomonadati</taxon>
        <taxon>Bacteroidota</taxon>
        <taxon>Cytophagia</taxon>
        <taxon>Cytophagales</taxon>
        <taxon>Cytophagaceae</taxon>
        <taxon>Spirosoma</taxon>
    </lineage>
</organism>
<protein>
    <submittedName>
        <fullName evidence="2">Uncharacterized protein</fullName>
    </submittedName>
</protein>
<comment type="caution">
    <text evidence="2">The sequence shown here is derived from an EMBL/GenBank/DDBJ whole genome shotgun (WGS) entry which is preliminary data.</text>
</comment>
<dbReference type="EMBL" id="QLII01000001">
    <property type="protein sequence ID" value="RAI73660.1"/>
    <property type="molecule type" value="Genomic_DNA"/>
</dbReference>
<dbReference type="OrthoDB" id="965687at2"/>
<dbReference type="RefSeq" id="WP_111340538.1">
    <property type="nucleotide sequence ID" value="NZ_QLII01000001.1"/>
</dbReference>
<evidence type="ECO:0000256" key="1">
    <source>
        <dbReference type="SAM" id="MobiDB-lite"/>
    </source>
</evidence>
<feature type="compositionally biased region" description="Polar residues" evidence="1">
    <location>
        <begin position="92"/>
        <end position="101"/>
    </location>
</feature>
<proteinExistence type="predicted"/>
<keyword evidence="3" id="KW-1185">Reference proteome</keyword>
<dbReference type="AlphaFoldDB" id="A0A327NEC9"/>
<reference evidence="2 3" key="1">
    <citation type="submission" date="2018-06" db="EMBL/GenBank/DDBJ databases">
        <title>Spirosoma sp. HMF3257 Genome sequencing and assembly.</title>
        <authorList>
            <person name="Kang H."/>
            <person name="Cha I."/>
            <person name="Kim H."/>
            <person name="Kang J."/>
            <person name="Joh K."/>
        </authorList>
    </citation>
    <scope>NUCLEOTIDE SEQUENCE [LARGE SCALE GENOMIC DNA]</scope>
    <source>
        <strain evidence="2 3">HMF3257</strain>
    </source>
</reference>